<accession>A0ABS9REK0</accession>
<dbReference type="InterPro" id="IPR002740">
    <property type="entry name" value="EVE_domain"/>
</dbReference>
<evidence type="ECO:0000259" key="1">
    <source>
        <dbReference type="Pfam" id="PF01878"/>
    </source>
</evidence>
<protein>
    <submittedName>
        <fullName evidence="4">EVE domain-containing protein</fullName>
    </submittedName>
</protein>
<dbReference type="RefSeq" id="WP_240571716.1">
    <property type="nucleotide sequence ID" value="NZ_CP136709.1"/>
</dbReference>
<evidence type="ECO:0000259" key="3">
    <source>
        <dbReference type="Pfam" id="PF26345"/>
    </source>
</evidence>
<dbReference type="InterPro" id="IPR015947">
    <property type="entry name" value="PUA-like_sf"/>
</dbReference>
<dbReference type="EMBL" id="JAKVQD010000001">
    <property type="protein sequence ID" value="MCH4551372.1"/>
    <property type="molecule type" value="Genomic_DNA"/>
</dbReference>
<dbReference type="PANTHER" id="PTHR37291">
    <property type="entry name" value="5-METHYLCYTOSINE-SPECIFIC RESTRICTION ENZYME B"/>
    <property type="match status" value="1"/>
</dbReference>
<dbReference type="PANTHER" id="PTHR37291:SF1">
    <property type="entry name" value="TYPE IV METHYL-DIRECTED RESTRICTION ENZYME ECOKMCRB SUBUNIT"/>
    <property type="match status" value="1"/>
</dbReference>
<feature type="domain" description="EVE" evidence="1">
    <location>
        <begin position="399"/>
        <end position="525"/>
    </location>
</feature>
<evidence type="ECO:0000313" key="4">
    <source>
        <dbReference type="EMBL" id="MCH4551372.1"/>
    </source>
</evidence>
<gene>
    <name evidence="4" type="ORF">MKW35_01980</name>
</gene>
<feature type="domain" description="ScoMcrA-like N-terminal head" evidence="3">
    <location>
        <begin position="5"/>
        <end position="84"/>
    </location>
</feature>
<dbReference type="InterPro" id="IPR011704">
    <property type="entry name" value="ATPase_dyneun-rel_AAA"/>
</dbReference>
<feature type="domain" description="ATPase dynein-related AAA" evidence="2">
    <location>
        <begin position="715"/>
        <end position="852"/>
    </location>
</feature>
<dbReference type="Gene3D" id="3.40.50.300">
    <property type="entry name" value="P-loop containing nucleotide triphosphate hydrolases"/>
    <property type="match status" value="1"/>
</dbReference>
<proteinExistence type="predicted"/>
<dbReference type="InterPro" id="IPR027417">
    <property type="entry name" value="P-loop_NTPase"/>
</dbReference>
<dbReference type="Pfam" id="PF07728">
    <property type="entry name" value="AAA_5"/>
    <property type="match status" value="1"/>
</dbReference>
<evidence type="ECO:0000259" key="2">
    <source>
        <dbReference type="Pfam" id="PF07728"/>
    </source>
</evidence>
<dbReference type="Proteomes" id="UP001156141">
    <property type="component" value="Unassembled WGS sequence"/>
</dbReference>
<organism evidence="4 5">
    <name type="scientific">Aestuariibaculum lutulentum</name>
    <dbReference type="NCBI Taxonomy" id="2920935"/>
    <lineage>
        <taxon>Bacteria</taxon>
        <taxon>Pseudomonadati</taxon>
        <taxon>Bacteroidota</taxon>
        <taxon>Flavobacteriia</taxon>
        <taxon>Flavobacteriales</taxon>
        <taxon>Flavobacteriaceae</taxon>
    </lineage>
</organism>
<dbReference type="SUPFAM" id="SSF52540">
    <property type="entry name" value="P-loop containing nucleoside triphosphate hydrolases"/>
    <property type="match status" value="1"/>
</dbReference>
<name>A0ABS9REK0_9FLAO</name>
<dbReference type="Pfam" id="PF01878">
    <property type="entry name" value="EVE"/>
    <property type="match status" value="1"/>
</dbReference>
<comment type="caution">
    <text evidence="4">The sequence shown here is derived from an EMBL/GenBank/DDBJ whole genome shotgun (WGS) entry which is preliminary data.</text>
</comment>
<sequence>MLFDKVTKEHILQGIKDFKQLGVPSGFGQSSTYDVSFEGEYFPPKAVMAYANHHATGNEIDNNFAGGDNTECFDVFRKNGFVIVKKESSEKNLRLYELKESFLENWPIQKLESMYLEEYTNLDKDSFCYWVEHITRDLGSIVGGSSYKFGIYKRSSYSDVKEESNRTTDGEYAWFKKYGENSKEEAFNSIKSLIIRIAKAARNNDLKQIDDIDLGDGYKWKIAFLYGDYNCLNMFKLDALRVVATNLNIDYTNKTSISEFHRSILAQKPSDKDYFKYTSELWEQYQSRLINVKRDFAKWLDKNTFDSYRAYLGNTVGNIENRLDEVNNFFDDIDFFEVDPNNVNGLISTIQFMMSKKERVKHPDFVEYDSKHSNGIPKALLGKNNYLKFLNDKFSVKTNYWVFQGSPKVFDFEEALNGSVLNDWTVTAHKDKIKVGDKVILWITGSKSGCYALADVTSEPTKKEYVSTDSHLWSGEEIDSLKAGIRITHNLANSPILKKEVEKYRELQNLKVGHQGTNFRATEIEYYTLLNLIEKAMELNVDSVNETHEKYTPLYRTTPVNQILYGPPGTGKTFYLKSELFDKYTLRETSITKDQYLQNVVGGCSWWQVITIALMDLKKAKVSDISEHLWVQIKANLSSSNTVRPTLWGQLQSHTIKDCEYVNVSNRMQPLIFNKTKDSYWELLEEEAKELVPELYDLKSSVDNYNPNPDKIVKNYDFVTFHQSFAYEDFIEGIKPLLDDNEVVEDESSKELGYLIEDGVFKSLCKKAEKDPSNRYAIFIDEINRGNVSAIFGELITLIEVDKRLGAKNEIKIKLPYSKKEFGVPANLDIYGTMNTADRSVEALDTALRRRFEFKEMMPDLSVIKNETIDGVKLSVILEKINQRIELLVDRDHTIGHSYFVNINTKKGLADAFNNKIVPLLQEYFYGDYGKIGLVLGNGFVDKIRNSNVQFADFDYDHASDFKTPTFILKRVDENNVMDAVKTLLGEKTNNQEI</sequence>
<dbReference type="InterPro" id="IPR052934">
    <property type="entry name" value="Methyl-DNA_Rec/Restrict_Enz"/>
</dbReference>
<dbReference type="SUPFAM" id="SSF88697">
    <property type="entry name" value="PUA domain-like"/>
    <property type="match status" value="1"/>
</dbReference>
<dbReference type="Pfam" id="PF26345">
    <property type="entry name" value="ScoMcrA_N"/>
    <property type="match status" value="1"/>
</dbReference>
<reference evidence="4" key="1">
    <citation type="submission" date="2022-02" db="EMBL/GenBank/DDBJ databases">
        <title>Aestuariibaculum sp., a marine bacterium isolated from sediment in Guangxi.</title>
        <authorList>
            <person name="Ying J."/>
        </authorList>
    </citation>
    <scope>NUCLEOTIDE SEQUENCE</scope>
    <source>
        <strain evidence="4">L182</strain>
    </source>
</reference>
<evidence type="ECO:0000313" key="5">
    <source>
        <dbReference type="Proteomes" id="UP001156141"/>
    </source>
</evidence>
<keyword evidence="5" id="KW-1185">Reference proteome</keyword>
<dbReference type="InterPro" id="IPR058807">
    <property type="entry name" value="ScoMcrA_N"/>
</dbReference>